<dbReference type="GO" id="GO:0004140">
    <property type="term" value="F:dephospho-CoA kinase activity"/>
    <property type="evidence" value="ECO:0007669"/>
    <property type="project" value="UniProtKB-UniRule"/>
</dbReference>
<reference evidence="12 15" key="3">
    <citation type="submission" date="2019-08" db="EMBL/GenBank/DDBJ databases">
        <title>Whole genome sequencing of Aggregatibacter actinomycetemcomitans cultured from blood stream infections in Denmark reveals a novel phylogenetic lineage expressing serotype a membrane O polysaccharide.</title>
        <authorList>
            <person name="Nedergaard S."/>
            <person name="Kobel C.M."/>
            <person name="Nielsen M.B."/>
            <person name="Moeller R.T."/>
            <person name="Jensen A.B."/>
            <person name="Noerskov-Lauritsen N."/>
        </authorList>
    </citation>
    <scope>NUCLEOTIDE SEQUENCE [LARGE SCALE GENOMIC DNA]</scope>
    <source>
        <strain evidence="12 15">PN_563</strain>
    </source>
</reference>
<dbReference type="Proteomes" id="UP000072236">
    <property type="component" value="Chromosome"/>
</dbReference>
<feature type="binding site" evidence="8">
    <location>
        <begin position="12"/>
        <end position="17"/>
    </location>
    <ligand>
        <name>ATP</name>
        <dbReference type="ChEBI" id="CHEBI:30616"/>
    </ligand>
</feature>
<dbReference type="InterPro" id="IPR001977">
    <property type="entry name" value="Depp_CoAkinase"/>
</dbReference>
<dbReference type="EMBL" id="PCGW01000028">
    <property type="protein sequence ID" value="PHO19699.1"/>
    <property type="molecule type" value="Genomic_DNA"/>
</dbReference>
<comment type="similarity">
    <text evidence="1 8">Belongs to the CoaE family.</text>
</comment>
<comment type="pathway">
    <text evidence="8">Cofactor biosynthesis; coenzyme A biosynthesis; CoA from (R)-pantothenate: step 5/5.</text>
</comment>
<dbReference type="InterPro" id="IPR027417">
    <property type="entry name" value="P-loop_NTPase"/>
</dbReference>
<dbReference type="Gene3D" id="3.40.50.300">
    <property type="entry name" value="P-loop containing nucleotide triphosphate hydrolases"/>
    <property type="match status" value="1"/>
</dbReference>
<dbReference type="PROSITE" id="PS51219">
    <property type="entry name" value="DPCK"/>
    <property type="match status" value="1"/>
</dbReference>
<reference evidence="10 13" key="1">
    <citation type="submission" date="2015-10" db="EMBL/GenBank/DDBJ databases">
        <title>Tn-seq of a polymicrobial infection.</title>
        <authorList>
            <person name="Stacy A."/>
            <person name="Rumbaugh K.P."/>
            <person name="Whiteley M."/>
        </authorList>
    </citation>
    <scope>NUCLEOTIDE SEQUENCE [LARGE SCALE GENOMIC DNA]</scope>
    <source>
        <strain evidence="10 13">624</strain>
    </source>
</reference>
<evidence type="ECO:0000256" key="5">
    <source>
        <dbReference type="ARBA" id="ARBA00022777"/>
    </source>
</evidence>
<evidence type="ECO:0000256" key="4">
    <source>
        <dbReference type="ARBA" id="ARBA00022741"/>
    </source>
</evidence>
<evidence type="ECO:0000313" key="15">
    <source>
        <dbReference type="Proteomes" id="UP000323012"/>
    </source>
</evidence>
<dbReference type="Proteomes" id="UP000323012">
    <property type="component" value="Unassembled WGS sequence"/>
</dbReference>
<dbReference type="NCBIfam" id="TIGR00152">
    <property type="entry name" value="dephospho-CoA kinase"/>
    <property type="match status" value="1"/>
</dbReference>
<dbReference type="EMBL" id="CP012959">
    <property type="protein sequence ID" value="AMQ94324.1"/>
    <property type="molecule type" value="Genomic_DNA"/>
</dbReference>
<gene>
    <name evidence="8 12" type="primary">coaE</name>
    <name evidence="10" type="ORF">ACT75_07170</name>
    <name evidence="11" type="ORF">CQR80_10745</name>
    <name evidence="12" type="ORF">FXB79_10035</name>
</gene>
<dbReference type="RefSeq" id="WP_005540698.1">
    <property type="nucleotide sequence ID" value="NZ_CP012959.1"/>
</dbReference>
<evidence type="ECO:0000256" key="9">
    <source>
        <dbReference type="NCBIfam" id="TIGR00152"/>
    </source>
</evidence>
<keyword evidence="2 8" id="KW-0963">Cytoplasm</keyword>
<accession>A0A5D0EHZ8</accession>
<name>A0A5D0EHZ8_AGGAC</name>
<dbReference type="EMBL" id="VSED01000034">
    <property type="protein sequence ID" value="TYA38232.1"/>
    <property type="molecule type" value="Genomic_DNA"/>
</dbReference>
<evidence type="ECO:0000256" key="1">
    <source>
        <dbReference type="ARBA" id="ARBA00009018"/>
    </source>
</evidence>
<dbReference type="GO" id="GO:0005524">
    <property type="term" value="F:ATP binding"/>
    <property type="evidence" value="ECO:0007669"/>
    <property type="project" value="UniProtKB-UniRule"/>
</dbReference>
<evidence type="ECO:0000313" key="11">
    <source>
        <dbReference type="EMBL" id="PHO19699.1"/>
    </source>
</evidence>
<dbReference type="Proteomes" id="UP000226080">
    <property type="component" value="Unassembled WGS sequence"/>
</dbReference>
<dbReference type="PANTHER" id="PTHR10695:SF46">
    <property type="entry name" value="BIFUNCTIONAL COENZYME A SYNTHASE-RELATED"/>
    <property type="match status" value="1"/>
</dbReference>
<dbReference type="EC" id="2.7.1.24" evidence="8 9"/>
<dbReference type="PANTHER" id="PTHR10695">
    <property type="entry name" value="DEPHOSPHO-COA KINASE-RELATED"/>
    <property type="match status" value="1"/>
</dbReference>
<sequence length="207" mass="23251">MTYVVGLTGGIGSGKSTVADLFAELGVPVVDADVVARQVVEKGSPLLAEIVEHFGKEILLADGSLNRAALREKVFADESQKQWLNQLLHPAIRSEMLKQPTAQHAPYCLFVVPLLIENKLTALCQRILVVDVSEQTQLERASRRDNNQLALIKNIMQSQVSRAERLKYADDVINNDEDLTRNLPQLKQKVLDLHHLYLQFAEIFNER</sequence>
<comment type="function">
    <text evidence="8">Catalyzes the phosphorylation of the 3'-hydroxyl group of dephosphocoenzyme A to form coenzyme A.</text>
</comment>
<dbReference type="FunFam" id="3.40.50.300:FF:000518">
    <property type="entry name" value="Dephospho-CoA kinase"/>
    <property type="match status" value="1"/>
</dbReference>
<dbReference type="SMR" id="A0A5D0EHZ8"/>
<keyword evidence="5 8" id="KW-0418">Kinase</keyword>
<evidence type="ECO:0000256" key="6">
    <source>
        <dbReference type="ARBA" id="ARBA00022840"/>
    </source>
</evidence>
<dbReference type="OrthoDB" id="9812943at2"/>
<evidence type="ECO:0000313" key="14">
    <source>
        <dbReference type="Proteomes" id="UP000226080"/>
    </source>
</evidence>
<keyword evidence="14" id="KW-1185">Reference proteome</keyword>
<dbReference type="GO" id="GO:0005737">
    <property type="term" value="C:cytoplasm"/>
    <property type="evidence" value="ECO:0007669"/>
    <property type="project" value="UniProtKB-SubCell"/>
</dbReference>
<reference evidence="11 14" key="2">
    <citation type="submission" date="2017-10" db="EMBL/GenBank/DDBJ databases">
        <title>Draft genome sequences of Aggregatibacter actinomycetemcomitans strains 310a and 310b.</title>
        <authorList>
            <person name="May A.C."/>
            <person name="Ohta H."/>
            <person name="Maeda H."/>
            <person name="Kokeguchi S."/>
            <person name="Cugini C."/>
        </authorList>
    </citation>
    <scope>NUCLEOTIDE SEQUENCE [LARGE SCALE GENOMIC DNA]</scope>
    <source>
        <strain evidence="11 14">310b</strain>
    </source>
</reference>
<keyword evidence="4 8" id="KW-0547">Nucleotide-binding</keyword>
<protein>
    <recommendedName>
        <fullName evidence="8 9">Dephospho-CoA kinase</fullName>
        <ecNumber evidence="8 9">2.7.1.24</ecNumber>
    </recommendedName>
    <alternativeName>
        <fullName evidence="8">Dephosphocoenzyme A kinase</fullName>
    </alternativeName>
</protein>
<evidence type="ECO:0000256" key="7">
    <source>
        <dbReference type="ARBA" id="ARBA00022993"/>
    </source>
</evidence>
<evidence type="ECO:0000313" key="12">
    <source>
        <dbReference type="EMBL" id="TYA38232.1"/>
    </source>
</evidence>
<evidence type="ECO:0000256" key="3">
    <source>
        <dbReference type="ARBA" id="ARBA00022679"/>
    </source>
</evidence>
<keyword evidence="7 8" id="KW-0173">Coenzyme A biosynthesis</keyword>
<dbReference type="HAMAP" id="MF_00376">
    <property type="entry name" value="Dephospho_CoA_kinase"/>
    <property type="match status" value="1"/>
</dbReference>
<evidence type="ECO:0000313" key="13">
    <source>
        <dbReference type="Proteomes" id="UP000072236"/>
    </source>
</evidence>
<evidence type="ECO:0000256" key="8">
    <source>
        <dbReference type="HAMAP-Rule" id="MF_00376"/>
    </source>
</evidence>
<dbReference type="AlphaFoldDB" id="A0A5D0EHZ8"/>
<keyword evidence="3 8" id="KW-0808">Transferase</keyword>
<dbReference type="KEGG" id="aact:ACT75_07170"/>
<comment type="catalytic activity">
    <reaction evidence="8">
        <text>3'-dephospho-CoA + ATP = ADP + CoA + H(+)</text>
        <dbReference type="Rhea" id="RHEA:18245"/>
        <dbReference type="ChEBI" id="CHEBI:15378"/>
        <dbReference type="ChEBI" id="CHEBI:30616"/>
        <dbReference type="ChEBI" id="CHEBI:57287"/>
        <dbReference type="ChEBI" id="CHEBI:57328"/>
        <dbReference type="ChEBI" id="CHEBI:456216"/>
        <dbReference type="EC" id="2.7.1.24"/>
    </reaction>
</comment>
<dbReference type="CDD" id="cd02022">
    <property type="entry name" value="DPCK"/>
    <property type="match status" value="1"/>
</dbReference>
<comment type="subcellular location">
    <subcellularLocation>
        <location evidence="8">Cytoplasm</location>
    </subcellularLocation>
</comment>
<evidence type="ECO:0000256" key="2">
    <source>
        <dbReference type="ARBA" id="ARBA00022490"/>
    </source>
</evidence>
<organism evidence="12 15">
    <name type="scientific">Aggregatibacter actinomycetemcomitans</name>
    <name type="common">Actinobacillus actinomycetemcomitans</name>
    <name type="synonym">Haemophilus actinomycetemcomitans</name>
    <dbReference type="NCBI Taxonomy" id="714"/>
    <lineage>
        <taxon>Bacteria</taxon>
        <taxon>Pseudomonadati</taxon>
        <taxon>Pseudomonadota</taxon>
        <taxon>Gammaproteobacteria</taxon>
        <taxon>Pasteurellales</taxon>
        <taxon>Pasteurellaceae</taxon>
        <taxon>Aggregatibacter</taxon>
    </lineage>
</organism>
<keyword evidence="6 8" id="KW-0067">ATP-binding</keyword>
<proteinExistence type="inferred from homology"/>
<dbReference type="Pfam" id="PF01121">
    <property type="entry name" value="CoaE"/>
    <property type="match status" value="1"/>
</dbReference>
<dbReference type="GO" id="GO:0015937">
    <property type="term" value="P:coenzyme A biosynthetic process"/>
    <property type="evidence" value="ECO:0007669"/>
    <property type="project" value="UniProtKB-UniRule"/>
</dbReference>
<evidence type="ECO:0000313" key="10">
    <source>
        <dbReference type="EMBL" id="AMQ94324.1"/>
    </source>
</evidence>
<dbReference type="SUPFAM" id="SSF52540">
    <property type="entry name" value="P-loop containing nucleoside triphosphate hydrolases"/>
    <property type="match status" value="1"/>
</dbReference>